<comment type="subcellular location">
    <subcellularLocation>
        <location evidence="3">Cell inner membrane</location>
        <topology evidence="3">Multi-pass membrane protein</topology>
    </subcellularLocation>
</comment>
<evidence type="ECO:0000256" key="3">
    <source>
        <dbReference type="ARBA" id="ARBA00004429"/>
    </source>
</evidence>
<dbReference type="InterPro" id="IPR013011">
    <property type="entry name" value="PTS_EIIB_2"/>
</dbReference>
<dbReference type="Gene3D" id="3.40.50.2300">
    <property type="match status" value="1"/>
</dbReference>
<keyword evidence="14" id="KW-0808">Transferase</keyword>
<feature type="transmembrane region" description="Helical" evidence="25">
    <location>
        <begin position="90"/>
        <end position="113"/>
    </location>
</feature>
<evidence type="ECO:0000256" key="25">
    <source>
        <dbReference type="SAM" id="Phobius"/>
    </source>
</evidence>
<keyword evidence="10" id="KW-1003">Cell membrane</keyword>
<feature type="transmembrane region" description="Helical" evidence="25">
    <location>
        <begin position="53"/>
        <end position="70"/>
    </location>
</feature>
<sequence length="634" mass="67377">MSEGKSLKLGVQKFGNSLSSMILPNIGAFLAFGIVTALFIPTGWLPNKALSELVSPFITYLLPLLIGYTGGKMVDDHRGGVVGAIATTGIIVGTNVPMLLGAMIMGPLGGYLIKKFDQLIEGKIKTGFEMLVDVFSAGILGALLAIIGFAAFSPVVDWASSALAGGVGWLINMRLLPLASLFIEPGKVLFLNNAINHGVLTPVGLEQVKQAGHSVLFLLEANPGPGMGVLMAYCFFGKGNAKESAPGAAIIHFFGGIHEIYFPYVLMKPQLIIATILGGMSGVFTLVTLHGGLVGPASPGSIIAVLMVTPKSLPIFLANIADVLVAFTVSFLISSFILKMDKSEAGDLDEAIKKMESMKGKKSRVSGILTNNQTFDPSQINKIVFACDAGMGSSAMGASLLKKKIKAAGLDIHVTNAAVSAIPKDAQIVVTQSGLTERAKAGAPDAYHVSVDNFLSSPEYDKLIDQLKHGNRKENVQQESAPDNVFNNENVLKKENIFLNKSFASKEEVIRFAGQALVDHGYVNPSYVQGMIERDQEMSTYMGNEIAIPHGTEKVKKEVLSSGVVIVQVPDGVDFDGNRVRLVFGIAGKNNSHLSILSKIAVACAEVNSVHKMVDAKTEDELMAVINDTIMQNS</sequence>
<dbReference type="InterPro" id="IPR013014">
    <property type="entry name" value="PTS_EIIC_2"/>
</dbReference>
<dbReference type="GO" id="GO:0022872">
    <property type="term" value="F:protein-N(PI)-phosphohistidine-mannitol phosphotransferase system transmembrane transporter activity"/>
    <property type="evidence" value="ECO:0007669"/>
    <property type="project" value="InterPro"/>
</dbReference>
<comment type="function">
    <text evidence="2">The phosphoenolpyruvate-dependent sugar phosphotransferase system (sugar PTS), a major carbohydrate active transport system, catalyzes the phosphorylation of incoming sugar substrates concomitantly with their translocation across the cell membrane. The enzyme II CmtAB PTS system is involved in D-mannitol transport.</text>
</comment>
<dbReference type="InterPro" id="IPR002178">
    <property type="entry name" value="PTS_EIIA_type-2_dom"/>
</dbReference>
<evidence type="ECO:0000256" key="6">
    <source>
        <dbReference type="ARBA" id="ARBA00014783"/>
    </source>
</evidence>
<evidence type="ECO:0000256" key="24">
    <source>
        <dbReference type="ARBA" id="ARBA00033349"/>
    </source>
</evidence>
<evidence type="ECO:0000256" key="14">
    <source>
        <dbReference type="ARBA" id="ARBA00022679"/>
    </source>
</evidence>
<evidence type="ECO:0000259" key="28">
    <source>
        <dbReference type="PROSITE" id="PS51104"/>
    </source>
</evidence>
<dbReference type="PANTHER" id="PTHR30181:SF2">
    <property type="entry name" value="PTS SYSTEM MANNITOL-SPECIFIC EIICBA COMPONENT"/>
    <property type="match status" value="1"/>
</dbReference>
<dbReference type="Pfam" id="PF02378">
    <property type="entry name" value="PTS_EIIC"/>
    <property type="match status" value="1"/>
</dbReference>
<evidence type="ECO:0000256" key="2">
    <source>
        <dbReference type="ARBA" id="ARBA00002434"/>
    </source>
</evidence>
<evidence type="ECO:0000313" key="29">
    <source>
        <dbReference type="EMBL" id="GGL58388.1"/>
    </source>
</evidence>
<keyword evidence="17" id="KW-0418">Kinase</keyword>
<dbReference type="PROSITE" id="PS00372">
    <property type="entry name" value="PTS_EIIA_TYPE_2_HIS"/>
    <property type="match status" value="1"/>
</dbReference>
<dbReference type="Pfam" id="PF02302">
    <property type="entry name" value="PTS_IIB"/>
    <property type="match status" value="1"/>
</dbReference>
<dbReference type="PROSITE" id="PS51094">
    <property type="entry name" value="PTS_EIIA_TYPE_2"/>
    <property type="match status" value="1"/>
</dbReference>
<dbReference type="PROSITE" id="PS51099">
    <property type="entry name" value="PTS_EIIB_TYPE_2"/>
    <property type="match status" value="1"/>
</dbReference>
<keyword evidence="19 25" id="KW-0472">Membrane</keyword>
<dbReference type="GO" id="GO:0090563">
    <property type="term" value="F:protein-phosphocysteine-sugar phosphotransferase activity"/>
    <property type="evidence" value="ECO:0007669"/>
    <property type="project" value="TreeGrafter"/>
</dbReference>
<evidence type="ECO:0000256" key="17">
    <source>
        <dbReference type="ARBA" id="ARBA00022777"/>
    </source>
</evidence>
<dbReference type="InterPro" id="IPR036095">
    <property type="entry name" value="PTS_EIIB-like_sf"/>
</dbReference>
<evidence type="ECO:0000259" key="26">
    <source>
        <dbReference type="PROSITE" id="PS51094"/>
    </source>
</evidence>
<name>A0A917S4T2_9BACL</name>
<evidence type="ECO:0000313" key="30">
    <source>
        <dbReference type="Proteomes" id="UP000654670"/>
    </source>
</evidence>
<gene>
    <name evidence="29" type="ORF">GCM10007968_23000</name>
</gene>
<evidence type="ECO:0000256" key="4">
    <source>
        <dbReference type="ARBA" id="ARBA00011738"/>
    </source>
</evidence>
<dbReference type="GO" id="GO:0016301">
    <property type="term" value="F:kinase activity"/>
    <property type="evidence" value="ECO:0007669"/>
    <property type="project" value="UniProtKB-KW"/>
</dbReference>
<evidence type="ECO:0000256" key="20">
    <source>
        <dbReference type="ARBA" id="ARBA00029908"/>
    </source>
</evidence>
<evidence type="ECO:0000256" key="10">
    <source>
        <dbReference type="ARBA" id="ARBA00022475"/>
    </source>
</evidence>
<evidence type="ECO:0000259" key="27">
    <source>
        <dbReference type="PROSITE" id="PS51099"/>
    </source>
</evidence>
<accession>A0A917S4T2</accession>
<dbReference type="InterPro" id="IPR004718">
    <property type="entry name" value="PTS_IIC_mtl"/>
</dbReference>
<evidence type="ECO:0000256" key="12">
    <source>
        <dbReference type="ARBA" id="ARBA00022553"/>
    </source>
</evidence>
<keyword evidence="16 25" id="KW-0812">Transmembrane</keyword>
<dbReference type="CDD" id="cd05567">
    <property type="entry name" value="PTS_IIB_mannitol"/>
    <property type="match status" value="1"/>
</dbReference>
<evidence type="ECO:0000256" key="21">
    <source>
        <dbReference type="ARBA" id="ARBA00030684"/>
    </source>
</evidence>
<evidence type="ECO:0000256" key="15">
    <source>
        <dbReference type="ARBA" id="ARBA00022683"/>
    </source>
</evidence>
<feature type="domain" description="PTS EIIC type-2" evidence="28">
    <location>
        <begin position="14"/>
        <end position="339"/>
    </location>
</feature>
<evidence type="ECO:0000256" key="23">
    <source>
        <dbReference type="ARBA" id="ARBA00030962"/>
    </source>
</evidence>
<dbReference type="EC" id="2.7.1.197" evidence="5"/>
<evidence type="ECO:0000256" key="1">
    <source>
        <dbReference type="ARBA" id="ARBA00001655"/>
    </source>
</evidence>
<keyword evidence="18 25" id="KW-1133">Transmembrane helix</keyword>
<feature type="transmembrane region" description="Helical" evidence="25">
    <location>
        <begin position="134"/>
        <end position="156"/>
    </location>
</feature>
<keyword evidence="11" id="KW-0997">Cell inner membrane</keyword>
<dbReference type="GO" id="GO:0009401">
    <property type="term" value="P:phosphoenolpyruvate-dependent sugar phosphotransferase system"/>
    <property type="evidence" value="ECO:0007669"/>
    <property type="project" value="UniProtKB-KW"/>
</dbReference>
<evidence type="ECO:0000256" key="7">
    <source>
        <dbReference type="ARBA" id="ARBA00015039"/>
    </source>
</evidence>
<dbReference type="GO" id="GO:0005886">
    <property type="term" value="C:plasma membrane"/>
    <property type="evidence" value="ECO:0007669"/>
    <property type="project" value="UniProtKB-SubCell"/>
</dbReference>
<protein>
    <recommendedName>
        <fullName evidence="6">Mannitol-specific phosphotransferase enzyme IIA component</fullName>
        <ecNumber evidence="5">2.7.1.197</ecNumber>
    </recommendedName>
    <alternativeName>
        <fullName evidence="22">EIIA</fullName>
    </alternativeName>
    <alternativeName>
        <fullName evidence="24">EIICB-Mtl</fullName>
    </alternativeName>
    <alternativeName>
        <fullName evidence="21">EIICBA-Mtl</fullName>
    </alternativeName>
    <alternativeName>
        <fullName evidence="23">EIII</fullName>
    </alternativeName>
    <alternativeName>
        <fullName evidence="20">PTS system mannitol-specific EIIA component</fullName>
    </alternativeName>
    <alternativeName>
        <fullName evidence="8">PTS system mannitol-specific EIICB component</fullName>
    </alternativeName>
    <alternativeName>
        <fullName evidence="7">PTS system mannitol-specific EIICBA component</fullName>
    </alternativeName>
</protein>
<feature type="transmembrane region" description="Helical" evidence="25">
    <location>
        <begin position="313"/>
        <end position="338"/>
    </location>
</feature>
<keyword evidence="13" id="KW-0762">Sugar transport</keyword>
<evidence type="ECO:0000256" key="13">
    <source>
        <dbReference type="ARBA" id="ARBA00022597"/>
    </source>
</evidence>
<comment type="catalytic activity">
    <reaction evidence="1">
        <text>D-mannitol(out) + N(pros)-phospho-L-histidyl-[protein] = D-mannitol 1-phosphate(in) + L-histidyl-[protein]</text>
        <dbReference type="Rhea" id="RHEA:33363"/>
        <dbReference type="Rhea" id="RHEA-COMP:9745"/>
        <dbReference type="Rhea" id="RHEA-COMP:9746"/>
        <dbReference type="ChEBI" id="CHEBI:16899"/>
        <dbReference type="ChEBI" id="CHEBI:29979"/>
        <dbReference type="ChEBI" id="CHEBI:61381"/>
        <dbReference type="ChEBI" id="CHEBI:64837"/>
        <dbReference type="EC" id="2.7.1.197"/>
    </reaction>
</comment>
<reference evidence="29" key="2">
    <citation type="submission" date="2020-09" db="EMBL/GenBank/DDBJ databases">
        <authorList>
            <person name="Sun Q."/>
            <person name="Ohkuma M."/>
        </authorList>
    </citation>
    <scope>NUCLEOTIDE SEQUENCE</scope>
    <source>
        <strain evidence="29">JCM 15325</strain>
    </source>
</reference>
<keyword evidence="9" id="KW-0813">Transport</keyword>
<evidence type="ECO:0000256" key="11">
    <source>
        <dbReference type="ARBA" id="ARBA00022519"/>
    </source>
</evidence>
<feature type="domain" description="PTS EIIB type-2" evidence="27">
    <location>
        <begin position="381"/>
        <end position="475"/>
    </location>
</feature>
<dbReference type="Pfam" id="PF00359">
    <property type="entry name" value="PTS_EIIA_2"/>
    <property type="match status" value="1"/>
</dbReference>
<dbReference type="InterPro" id="IPR029503">
    <property type="entry name" value="PTS_EIIB_mannitol"/>
</dbReference>
<evidence type="ECO:0000256" key="19">
    <source>
        <dbReference type="ARBA" id="ARBA00023136"/>
    </source>
</evidence>
<organism evidence="29 30">
    <name type="scientific">Sporolactobacillus putidus</name>
    <dbReference type="NCBI Taxonomy" id="492735"/>
    <lineage>
        <taxon>Bacteria</taxon>
        <taxon>Bacillati</taxon>
        <taxon>Bacillota</taxon>
        <taxon>Bacilli</taxon>
        <taxon>Bacillales</taxon>
        <taxon>Sporolactobacillaceae</taxon>
        <taxon>Sporolactobacillus</taxon>
    </lineage>
</organism>
<dbReference type="InterPro" id="IPR003501">
    <property type="entry name" value="PTS_EIIB_2/3"/>
</dbReference>
<dbReference type="EMBL" id="BMOK01000010">
    <property type="protein sequence ID" value="GGL58388.1"/>
    <property type="molecule type" value="Genomic_DNA"/>
</dbReference>
<dbReference type="NCBIfam" id="TIGR00851">
    <property type="entry name" value="mtlA"/>
    <property type="match status" value="1"/>
</dbReference>
<dbReference type="AlphaFoldDB" id="A0A917S4T2"/>
<keyword evidence="15" id="KW-0598">Phosphotransferase system</keyword>
<keyword evidence="30" id="KW-1185">Reference proteome</keyword>
<dbReference type="SUPFAM" id="SSF55804">
    <property type="entry name" value="Phoshotransferase/anion transport protein"/>
    <property type="match status" value="1"/>
</dbReference>
<evidence type="ECO:0000256" key="8">
    <source>
        <dbReference type="ARBA" id="ARBA00021825"/>
    </source>
</evidence>
<evidence type="ECO:0000256" key="5">
    <source>
        <dbReference type="ARBA" id="ARBA00011909"/>
    </source>
</evidence>
<dbReference type="SUPFAM" id="SSF52794">
    <property type="entry name" value="PTS system IIB component-like"/>
    <property type="match status" value="1"/>
</dbReference>
<feature type="domain" description="PTS EIIA type-2" evidence="26">
    <location>
        <begin position="490"/>
        <end position="629"/>
    </location>
</feature>
<proteinExistence type="predicted"/>
<dbReference type="Gene3D" id="3.40.930.10">
    <property type="entry name" value="Mannitol-specific EII, Chain A"/>
    <property type="match status" value="1"/>
</dbReference>
<comment type="caution">
    <text evidence="29">The sequence shown here is derived from an EMBL/GenBank/DDBJ whole genome shotgun (WGS) entry which is preliminary data.</text>
</comment>
<dbReference type="PANTHER" id="PTHR30181">
    <property type="entry name" value="MANNITOL PERMEASE IIC COMPONENT"/>
    <property type="match status" value="1"/>
</dbReference>
<evidence type="ECO:0000256" key="9">
    <source>
        <dbReference type="ARBA" id="ARBA00022448"/>
    </source>
</evidence>
<dbReference type="PROSITE" id="PS51104">
    <property type="entry name" value="PTS_EIIC_TYPE_2"/>
    <property type="match status" value="1"/>
</dbReference>
<keyword evidence="12" id="KW-0597">Phosphoprotein</keyword>
<dbReference type="RefSeq" id="WP_188803493.1">
    <property type="nucleotide sequence ID" value="NZ_BMOK01000010.1"/>
</dbReference>
<feature type="transmembrane region" description="Helical" evidence="25">
    <location>
        <begin position="20"/>
        <end position="41"/>
    </location>
</feature>
<dbReference type="CDD" id="cd00211">
    <property type="entry name" value="PTS_IIA_fru"/>
    <property type="match status" value="1"/>
</dbReference>
<dbReference type="InterPro" id="IPR050893">
    <property type="entry name" value="Sugar_PTS"/>
</dbReference>
<evidence type="ECO:0000256" key="16">
    <source>
        <dbReference type="ARBA" id="ARBA00022692"/>
    </source>
</evidence>
<reference evidence="29" key="1">
    <citation type="journal article" date="2014" name="Int. J. Syst. Evol. Microbiol.">
        <title>Complete genome sequence of Corynebacterium casei LMG S-19264T (=DSM 44701T), isolated from a smear-ripened cheese.</title>
        <authorList>
            <consortium name="US DOE Joint Genome Institute (JGI-PGF)"/>
            <person name="Walter F."/>
            <person name="Albersmeier A."/>
            <person name="Kalinowski J."/>
            <person name="Ruckert C."/>
        </authorList>
    </citation>
    <scope>NUCLEOTIDE SEQUENCE</scope>
    <source>
        <strain evidence="29">JCM 15325</strain>
    </source>
</reference>
<evidence type="ECO:0000256" key="22">
    <source>
        <dbReference type="ARBA" id="ARBA00030956"/>
    </source>
</evidence>
<dbReference type="InterPro" id="IPR016152">
    <property type="entry name" value="PTrfase/Anion_transptr"/>
</dbReference>
<dbReference type="Proteomes" id="UP000654670">
    <property type="component" value="Unassembled WGS sequence"/>
</dbReference>
<evidence type="ECO:0000256" key="18">
    <source>
        <dbReference type="ARBA" id="ARBA00022989"/>
    </source>
</evidence>
<comment type="subunit">
    <text evidence="4">Homodimer.</text>
</comment>
<dbReference type="InterPro" id="IPR003352">
    <property type="entry name" value="PTS_EIIC"/>
</dbReference>
<dbReference type="NCBIfam" id="NF011663">
    <property type="entry name" value="PRK15083.1"/>
    <property type="match status" value="1"/>
</dbReference>